<reference evidence="2 3" key="1">
    <citation type="journal article" date="2009" name="Environ. Microbiol.">
        <title>Genome sequence of Desulfobacterium autotrophicum HRM2, a marine sulfate reducer oxidizing organic carbon completely to carbon dioxide.</title>
        <authorList>
            <person name="Strittmatter A.W."/>
            <person name="Liesegang H."/>
            <person name="Rabus R."/>
            <person name="Decker I."/>
            <person name="Amann J."/>
            <person name="Andres S."/>
            <person name="Henne A."/>
            <person name="Fricke W.F."/>
            <person name="Martinez-Arias R."/>
            <person name="Bartels D."/>
            <person name="Goesmann A."/>
            <person name="Krause L."/>
            <person name="Puehler A."/>
            <person name="Klenk H.P."/>
            <person name="Richter M."/>
            <person name="Schuler M."/>
            <person name="Gloeckner F.O."/>
            <person name="Meyerdierks A."/>
            <person name="Gottschalk G."/>
            <person name="Amann R."/>
        </authorList>
    </citation>
    <scope>NUCLEOTIDE SEQUENCE [LARGE SCALE GENOMIC DNA]</scope>
    <source>
        <strain evidence="3">ATCC 43914 / DSM 3382 / HRM2</strain>
    </source>
</reference>
<dbReference type="EMBL" id="CP001087">
    <property type="protein sequence ID" value="ACN14317.1"/>
    <property type="molecule type" value="Genomic_DNA"/>
</dbReference>
<dbReference type="HOGENOM" id="CLU_136655_0_0_7"/>
<name>C0QM11_DESAH</name>
<dbReference type="GO" id="GO:0035438">
    <property type="term" value="F:cyclic-di-GMP binding"/>
    <property type="evidence" value="ECO:0007669"/>
    <property type="project" value="InterPro"/>
</dbReference>
<dbReference type="InterPro" id="IPR009875">
    <property type="entry name" value="PilZ_domain"/>
</dbReference>
<proteinExistence type="predicted"/>
<dbReference type="SUPFAM" id="SSF141371">
    <property type="entry name" value="PilZ domain-like"/>
    <property type="match status" value="1"/>
</dbReference>
<organism evidence="2 3">
    <name type="scientific">Desulforapulum autotrophicum (strain ATCC 43914 / DSM 3382 / VKM B-1955 / HRM2)</name>
    <name type="common">Desulfobacterium autotrophicum</name>
    <dbReference type="NCBI Taxonomy" id="177437"/>
    <lineage>
        <taxon>Bacteria</taxon>
        <taxon>Pseudomonadati</taxon>
        <taxon>Thermodesulfobacteriota</taxon>
        <taxon>Desulfobacteria</taxon>
        <taxon>Desulfobacterales</taxon>
        <taxon>Desulfobacteraceae</taxon>
        <taxon>Desulforapulum</taxon>
    </lineage>
</organism>
<dbReference type="KEGG" id="dat:HRM2_12050"/>
<dbReference type="eggNOG" id="ENOG5032TRQ">
    <property type="taxonomic scope" value="Bacteria"/>
</dbReference>
<dbReference type="AlphaFoldDB" id="C0QM11"/>
<dbReference type="Gene3D" id="2.40.10.220">
    <property type="entry name" value="predicted glycosyltransferase like domains"/>
    <property type="match status" value="1"/>
</dbReference>
<protein>
    <recommendedName>
        <fullName evidence="1">PilZ domain-containing protein</fullName>
    </recommendedName>
</protein>
<evidence type="ECO:0000259" key="1">
    <source>
        <dbReference type="Pfam" id="PF07238"/>
    </source>
</evidence>
<dbReference type="Proteomes" id="UP000000442">
    <property type="component" value="Chromosome"/>
</dbReference>
<sequence length="155" mass="18321">MGIKVFMDKNKMATFSCPECKKIRQMDVSQFYNIVKEVKLKYTCTCKHKISVILERRQFFREKVYLEGCILKNLKKYAMMVVDISRFGLKIELIEKLELKVGEKIHVEFILDNLNRSKIYKGVIVRTVSSKEIGVQFESSDHYDKFGPYLLFHFS</sequence>
<accession>C0QM11</accession>
<evidence type="ECO:0000313" key="3">
    <source>
        <dbReference type="Proteomes" id="UP000000442"/>
    </source>
</evidence>
<evidence type="ECO:0000313" key="2">
    <source>
        <dbReference type="EMBL" id="ACN14317.1"/>
    </source>
</evidence>
<keyword evidence="3" id="KW-1185">Reference proteome</keyword>
<gene>
    <name evidence="2" type="ordered locus">HRM2_12050</name>
</gene>
<feature type="domain" description="PilZ" evidence="1">
    <location>
        <begin position="55"/>
        <end position="140"/>
    </location>
</feature>
<dbReference type="Pfam" id="PF07238">
    <property type="entry name" value="PilZ"/>
    <property type="match status" value="1"/>
</dbReference>